<comment type="similarity">
    <text evidence="1">Belongs to the THEM6 family.</text>
</comment>
<accession>A0A7R9BIL5</accession>
<dbReference type="EMBL" id="CAJPEX010000537">
    <property type="protein sequence ID" value="CAG0916191.1"/>
    <property type="molecule type" value="Genomic_DNA"/>
</dbReference>
<dbReference type="InterPro" id="IPR051490">
    <property type="entry name" value="THEM6_lcsJ_thioesterase"/>
</dbReference>
<dbReference type="Proteomes" id="UP000678499">
    <property type="component" value="Unassembled WGS sequence"/>
</dbReference>
<evidence type="ECO:0000313" key="3">
    <source>
        <dbReference type="EMBL" id="CAD7276039.1"/>
    </source>
</evidence>
<organism evidence="3">
    <name type="scientific">Notodromas monacha</name>
    <dbReference type="NCBI Taxonomy" id="399045"/>
    <lineage>
        <taxon>Eukaryota</taxon>
        <taxon>Metazoa</taxon>
        <taxon>Ecdysozoa</taxon>
        <taxon>Arthropoda</taxon>
        <taxon>Crustacea</taxon>
        <taxon>Oligostraca</taxon>
        <taxon>Ostracoda</taxon>
        <taxon>Podocopa</taxon>
        <taxon>Podocopida</taxon>
        <taxon>Cypridocopina</taxon>
        <taxon>Cypridoidea</taxon>
        <taxon>Cyprididae</taxon>
        <taxon>Notodromas</taxon>
    </lineage>
</organism>
<dbReference type="Pfam" id="PF13279">
    <property type="entry name" value="4HBT_2"/>
    <property type="match status" value="1"/>
</dbReference>
<dbReference type="SUPFAM" id="SSF54637">
    <property type="entry name" value="Thioesterase/thiol ester dehydrase-isomerase"/>
    <property type="match status" value="1"/>
</dbReference>
<dbReference type="CDD" id="cd00586">
    <property type="entry name" value="4HBT"/>
    <property type="match status" value="1"/>
</dbReference>
<gene>
    <name evidence="3" type="ORF">NMOB1V02_LOCUS3817</name>
</gene>
<dbReference type="PANTHER" id="PTHR12475:SF4">
    <property type="entry name" value="PROTEIN THEM6"/>
    <property type="match status" value="1"/>
</dbReference>
<dbReference type="AlphaFoldDB" id="A0A7R9BIL5"/>
<dbReference type="Gene3D" id="3.10.129.10">
    <property type="entry name" value="Hotdog Thioesterase"/>
    <property type="match status" value="1"/>
</dbReference>
<name>A0A7R9BIL5_9CRUS</name>
<dbReference type="InterPro" id="IPR029069">
    <property type="entry name" value="HotDog_dom_sf"/>
</dbReference>
<protein>
    <recommendedName>
        <fullName evidence="2">Protein THEM6</fullName>
    </recommendedName>
</protein>
<evidence type="ECO:0000256" key="1">
    <source>
        <dbReference type="ARBA" id="ARBA00038228"/>
    </source>
</evidence>
<sequence>MSCWLVALCGFVIFELYYFFRGATTALIGQVRRPLNISDEANLYGICTLNDVDFFGNHMNNARFLRELDFARIDFFVRLGALRIIRAAGNTVWVGASTIRYRKPIYLFSPYRIRTRIAHWDSHDVYLSHRFESLNGFVHAIGYSKLVIPKVEIPELINRASLGPVDIPVPDEALKAWIAYLNSDRQQLYDELGHQPEKSKVNDTNAVAS</sequence>
<evidence type="ECO:0000256" key="2">
    <source>
        <dbReference type="ARBA" id="ARBA00041112"/>
    </source>
</evidence>
<evidence type="ECO:0000313" key="4">
    <source>
        <dbReference type="Proteomes" id="UP000678499"/>
    </source>
</evidence>
<dbReference type="EMBL" id="OA882574">
    <property type="protein sequence ID" value="CAD7276039.1"/>
    <property type="molecule type" value="Genomic_DNA"/>
</dbReference>
<keyword evidence="4" id="KW-1185">Reference proteome</keyword>
<proteinExistence type="inferred from homology"/>
<reference evidence="3" key="1">
    <citation type="submission" date="2020-11" db="EMBL/GenBank/DDBJ databases">
        <authorList>
            <person name="Tran Van P."/>
        </authorList>
    </citation>
    <scope>NUCLEOTIDE SEQUENCE</scope>
</reference>
<dbReference type="PANTHER" id="PTHR12475">
    <property type="match status" value="1"/>
</dbReference>
<dbReference type="OrthoDB" id="265761at2759"/>